<accession>A0A3P7PHK8</accession>
<evidence type="ECO:0000259" key="4">
    <source>
        <dbReference type="PROSITE" id="PS51272"/>
    </source>
</evidence>
<evidence type="ECO:0000256" key="2">
    <source>
        <dbReference type="ARBA" id="ARBA00022737"/>
    </source>
</evidence>
<evidence type="ECO:0000256" key="1">
    <source>
        <dbReference type="ARBA" id="ARBA00004196"/>
    </source>
</evidence>
<dbReference type="InterPro" id="IPR001119">
    <property type="entry name" value="SLH_dom"/>
</dbReference>
<dbReference type="Pfam" id="PF09479">
    <property type="entry name" value="Flg_new"/>
    <property type="match status" value="5"/>
</dbReference>
<evidence type="ECO:0000313" key="6">
    <source>
        <dbReference type="Proteomes" id="UP000279029"/>
    </source>
</evidence>
<feature type="signal peptide" evidence="3">
    <location>
        <begin position="1"/>
        <end position="29"/>
    </location>
</feature>
<dbReference type="PROSITE" id="PS51272">
    <property type="entry name" value="SLH"/>
    <property type="match status" value="3"/>
</dbReference>
<dbReference type="InterPro" id="IPR013378">
    <property type="entry name" value="InlB-like_B-rpt"/>
</dbReference>
<protein>
    <recommendedName>
        <fullName evidence="4">SLH domain-containing protein</fullName>
    </recommendedName>
</protein>
<evidence type="ECO:0000256" key="3">
    <source>
        <dbReference type="SAM" id="SignalP"/>
    </source>
</evidence>
<dbReference type="OrthoDB" id="1703838at2"/>
<gene>
    <name evidence="5" type="ORF">PATL70BA_2473</name>
</gene>
<dbReference type="Pfam" id="PF07581">
    <property type="entry name" value="Glug"/>
    <property type="match status" value="1"/>
</dbReference>
<feature type="domain" description="SLH" evidence="4">
    <location>
        <begin position="1456"/>
        <end position="1515"/>
    </location>
</feature>
<dbReference type="KEGG" id="cbar:PATL70BA_2473"/>
<dbReference type="NCBIfam" id="TIGR02543">
    <property type="entry name" value="List_Bact_rpt"/>
    <property type="match status" value="1"/>
</dbReference>
<name>A0A3P7PHK8_9FIRM</name>
<feature type="domain" description="SLH" evidence="4">
    <location>
        <begin position="1392"/>
        <end position="1455"/>
    </location>
</feature>
<dbReference type="InterPro" id="IPR042229">
    <property type="entry name" value="Listeria/Bacterioides_rpt_sf"/>
</dbReference>
<comment type="subcellular location">
    <subcellularLocation>
        <location evidence="1">Cell envelope</location>
    </subcellularLocation>
</comment>
<feature type="domain" description="SLH" evidence="4">
    <location>
        <begin position="1520"/>
        <end position="1574"/>
    </location>
</feature>
<reference evidence="5 6" key="1">
    <citation type="submission" date="2018-09" db="EMBL/GenBank/DDBJ databases">
        <authorList>
            <person name="Postec A."/>
        </authorList>
    </citation>
    <scope>NUCLEOTIDE SEQUENCE [LARGE SCALE GENOMIC DNA]</scope>
    <source>
        <strain evidence="5">70B-A</strain>
    </source>
</reference>
<dbReference type="EMBL" id="LR130778">
    <property type="protein sequence ID" value="VDN48368.1"/>
    <property type="molecule type" value="Genomic_DNA"/>
</dbReference>
<evidence type="ECO:0000313" key="5">
    <source>
        <dbReference type="EMBL" id="VDN48368.1"/>
    </source>
</evidence>
<organism evidence="5 6">
    <name type="scientific">Petrocella atlantisensis</name>
    <dbReference type="NCBI Taxonomy" id="2173034"/>
    <lineage>
        <taxon>Bacteria</taxon>
        <taxon>Bacillati</taxon>
        <taxon>Bacillota</taxon>
        <taxon>Clostridia</taxon>
        <taxon>Lachnospirales</taxon>
        <taxon>Vallitaleaceae</taxon>
        <taxon>Petrocella</taxon>
    </lineage>
</organism>
<proteinExistence type="predicted"/>
<dbReference type="RefSeq" id="WP_125137508.1">
    <property type="nucleotide sequence ID" value="NZ_LR130778.1"/>
</dbReference>
<dbReference type="Pfam" id="PF00395">
    <property type="entry name" value="SLH"/>
    <property type="match status" value="2"/>
</dbReference>
<dbReference type="Gene3D" id="2.60.40.4270">
    <property type="entry name" value="Listeria-Bacteroides repeat domain"/>
    <property type="match status" value="5"/>
</dbReference>
<keyword evidence="6" id="KW-1185">Reference proteome</keyword>
<feature type="chain" id="PRO_5017985652" description="SLH domain-containing protein" evidence="3">
    <location>
        <begin position="30"/>
        <end position="1574"/>
    </location>
</feature>
<dbReference type="Gene3D" id="2.160.20.110">
    <property type="match status" value="2"/>
</dbReference>
<keyword evidence="3" id="KW-0732">Signal</keyword>
<dbReference type="GO" id="GO:0030313">
    <property type="term" value="C:cell envelope"/>
    <property type="evidence" value="ECO:0007669"/>
    <property type="project" value="UniProtKB-SubCell"/>
</dbReference>
<dbReference type="Proteomes" id="UP000279029">
    <property type="component" value="Chromosome"/>
</dbReference>
<sequence>MRLKRMCSIFMALVMTVTLSITFTVPVAAETTGYWTDAENVATVAPDYDFASNTYTIDNAAELAWVAKEINSVAYNNTGGATFILSNDIDLAGHFWVPIGEFQQHTLTGTFDGNGYTISNMTIGTASEPSTLTEAGLIGYADDAVIKDINMTDVSIYTSVADNVFIKAGAIVGMAFSSTISDCSVAGIISGSGTLAVSSSRGVGGIVGLSTSDIDRCSSSINIIAGGSMLPVGGLVGLMTGGNITESYATGNVSGSGAKYIGGLVGFAEGEGTISDSYATGDVTGGGSSDAGGLVGHSYYNIESCFAIGEVYGGDCAGGLVGFGRAGNITNSFASGNVTSSNTVGGLIGMSLYSGLSSVTNCYASGDINTSQSNVINQSAGGLIGYRGTTVDTIITNAYWNKDATQIVDGVARNMDSKLGIGRATDDSTAKSWDEMTDVAFADLLSANNGALRDWTSVYDLNDGYPYLEGLYFTTPSTTNTVTFRSLETDYKVMHVTEGISVMATMTDPTQAHFDFTGWTLTSDGSGSFFDFTTSITEDTTLYAQWAPKPTYSVLYNANGGLGDAPVDINTYEEDGLVTLPSGSGLTKANYIFGGWTLSSDGSGTVYAAGATYTMGGGDTELYAKWNPSYTVTYHANSGVGTEPIDSNAYTPGSFVTLLSGSGLTKESFRFAGWTLNSGGSGTVFQPDGTYYIGSTNINFYAKWTPTYTVTYDVNGGTGTTPVDSNAYAQGEPCLLASGSGLTNGNLNFGGWVDEDGNKFAEADYYHFDNTNVTLYARWTNYWTDFGNVATIDPDLEEDTDTYIIDNAAELAWVAKQVNDGNDFSGYTIRIADNVTDIDLSGHDWFPIGSDYVFFRGDFDGNNKKISNLTMGTVDMPNTELIYAGLFGGISESTISNVWLEDVSIYSSAVYAEIGGLVGYADNISIINSHTSGRISGGESVYIGGLIGDVYASTILDAYATVDVTGGDDAVVGGLAGYAYGSMFTNNYATGNLSGGINTVMGGFIGYDDEDFDNNSIAYGYWNGDASQVIAGSSVDVKVGIGMGPNEASVISKISDAMKNNDFAMLLDANKSGQTTGTWTILPSVNNDYPVLANTVNFDKNGGTSDASPTTKLVVLGGNVSTLPTAPVRTGYTFSGWNTVAGGSGVTFTPTTTVTEDMTVYAQWTLISTGNNSGSTRPTVPSEDVNTTSFTAQTNTATGTATADVGASEMTSLTDKAKESETAGQKAVIEIKVEASVNAKTVEVVMDRTAFDKVAEDTKADVKVTTGLGSITFDAEAVNTISGAAGTGNITISMARVETSTLSGEMQQAVGNRPVYDLSVSAGSSNISEFGNGKATISIPYTPEAGEDDDAIVVYYIDSEGKLNPVKGKYDAASGTVVFTTNHFSEYMIGYNKVSFSDVVESSWYRQAVTFIAARNITTGTDATHYSPNAKLTRGQFITMLMRAYGIEADESGTDNFADAGDTYYTGYLSKAKALGITKGIGDNLFVPNQEITRQEMFTLLYNTLGVIGELPTEVEGNQIMDYIDANLIASWAEDAMTLFVGTEIVSGHNGKLSPTDTTNRAEMAQVLYNLLAK</sequence>
<dbReference type="InterPro" id="IPR011493">
    <property type="entry name" value="GLUG"/>
</dbReference>
<keyword evidence="2" id="KW-0677">Repeat</keyword>